<dbReference type="EMBL" id="FRCB01000003">
    <property type="protein sequence ID" value="SHL92369.1"/>
    <property type="molecule type" value="Genomic_DNA"/>
</dbReference>
<organism evidence="2 3">
    <name type="scientific">Roseovarius litoreus</name>
    <dbReference type="NCBI Taxonomy" id="1155722"/>
    <lineage>
        <taxon>Bacteria</taxon>
        <taxon>Pseudomonadati</taxon>
        <taxon>Pseudomonadota</taxon>
        <taxon>Alphaproteobacteria</taxon>
        <taxon>Rhodobacterales</taxon>
        <taxon>Roseobacteraceae</taxon>
        <taxon>Roseovarius</taxon>
    </lineage>
</organism>
<keyword evidence="3" id="KW-1185">Reference proteome</keyword>
<keyword evidence="1" id="KW-1133">Transmembrane helix</keyword>
<keyword evidence="1" id="KW-0472">Membrane</keyword>
<feature type="transmembrane region" description="Helical" evidence="1">
    <location>
        <begin position="25"/>
        <end position="48"/>
    </location>
</feature>
<gene>
    <name evidence="2" type="ORF">SAMN05443432_103405</name>
</gene>
<dbReference type="Proteomes" id="UP000322545">
    <property type="component" value="Unassembled WGS sequence"/>
</dbReference>
<evidence type="ECO:0000313" key="2">
    <source>
        <dbReference type="EMBL" id="SHL92369.1"/>
    </source>
</evidence>
<protein>
    <submittedName>
        <fullName evidence="2">Uncharacterized protein</fullName>
    </submittedName>
</protein>
<name>A0A1M7ELS7_9RHOB</name>
<feature type="transmembrane region" description="Helical" evidence="1">
    <location>
        <begin position="54"/>
        <end position="76"/>
    </location>
</feature>
<dbReference type="AlphaFoldDB" id="A0A1M7ELS7"/>
<evidence type="ECO:0000313" key="3">
    <source>
        <dbReference type="Proteomes" id="UP000322545"/>
    </source>
</evidence>
<sequence length="106" mass="11232">MGSEVGVMSGIRALWRGDLSLSEAFWTWALMLGLAVNAVTSLAFMALISFDYPIPALLVGYGISLPYNMVAVVGVWRAAARYEGPTLHADLARGGTVALMAILSVT</sequence>
<reference evidence="2 3" key="1">
    <citation type="submission" date="2016-11" db="EMBL/GenBank/DDBJ databases">
        <authorList>
            <person name="Varghese N."/>
            <person name="Submissions S."/>
        </authorList>
    </citation>
    <scope>NUCLEOTIDE SEQUENCE [LARGE SCALE GENOMIC DNA]</scope>
    <source>
        <strain evidence="2 3">DSM 28249</strain>
    </source>
</reference>
<proteinExistence type="predicted"/>
<accession>A0A1M7ELS7</accession>
<keyword evidence="1" id="KW-0812">Transmembrane</keyword>
<evidence type="ECO:0000256" key="1">
    <source>
        <dbReference type="SAM" id="Phobius"/>
    </source>
</evidence>